<reference evidence="8" key="1">
    <citation type="submission" date="2017-06" db="EMBL/GenBank/DDBJ databases">
        <authorList>
            <person name="Varghese N."/>
            <person name="Submissions S."/>
        </authorList>
    </citation>
    <scope>NUCLEOTIDE SEQUENCE [LARGE SCALE GENOMIC DNA]</scope>
    <source>
        <strain evidence="8">DSM 15668</strain>
    </source>
</reference>
<dbReference type="PIRSF" id="PIRSF002741">
    <property type="entry name" value="MppA"/>
    <property type="match status" value="1"/>
</dbReference>
<evidence type="ECO:0000256" key="2">
    <source>
        <dbReference type="ARBA" id="ARBA00005695"/>
    </source>
</evidence>
<gene>
    <name evidence="7" type="ORF">SAMN06265340_10379</name>
</gene>
<dbReference type="RefSeq" id="WP_180706416.1">
    <property type="nucleotide sequence ID" value="NZ_FZOB01000003.1"/>
</dbReference>
<accession>A0A238YDK4</accession>
<dbReference type="PROSITE" id="PS01040">
    <property type="entry name" value="SBP_BACTERIAL_5"/>
    <property type="match status" value="1"/>
</dbReference>
<dbReference type="InterPro" id="IPR000914">
    <property type="entry name" value="SBP_5_dom"/>
</dbReference>
<evidence type="ECO:0000256" key="5">
    <source>
        <dbReference type="SAM" id="SignalP"/>
    </source>
</evidence>
<dbReference type="PROSITE" id="PS00018">
    <property type="entry name" value="EF_HAND_1"/>
    <property type="match status" value="1"/>
</dbReference>
<proteinExistence type="inferred from homology"/>
<keyword evidence="4 5" id="KW-0732">Signal</keyword>
<comment type="similarity">
    <text evidence="2">Belongs to the bacterial solute-binding protein 5 family.</text>
</comment>
<feature type="signal peptide" evidence="5">
    <location>
        <begin position="1"/>
        <end position="21"/>
    </location>
</feature>
<keyword evidence="8" id="KW-1185">Reference proteome</keyword>
<dbReference type="GO" id="GO:0043190">
    <property type="term" value="C:ATP-binding cassette (ABC) transporter complex"/>
    <property type="evidence" value="ECO:0007669"/>
    <property type="project" value="InterPro"/>
</dbReference>
<dbReference type="InterPro" id="IPR030678">
    <property type="entry name" value="Peptide/Ni-bd"/>
</dbReference>
<dbReference type="GO" id="GO:0030288">
    <property type="term" value="C:outer membrane-bounded periplasmic space"/>
    <property type="evidence" value="ECO:0007669"/>
    <property type="project" value="UniProtKB-ARBA"/>
</dbReference>
<evidence type="ECO:0000259" key="6">
    <source>
        <dbReference type="Pfam" id="PF00496"/>
    </source>
</evidence>
<evidence type="ECO:0000256" key="3">
    <source>
        <dbReference type="ARBA" id="ARBA00022448"/>
    </source>
</evidence>
<dbReference type="EMBL" id="FZOB01000003">
    <property type="protein sequence ID" value="SNR69346.1"/>
    <property type="molecule type" value="Genomic_DNA"/>
</dbReference>
<evidence type="ECO:0000313" key="7">
    <source>
        <dbReference type="EMBL" id="SNR69346.1"/>
    </source>
</evidence>
<feature type="domain" description="Solute-binding protein family 5" evidence="6">
    <location>
        <begin position="70"/>
        <end position="431"/>
    </location>
</feature>
<dbReference type="Pfam" id="PF00496">
    <property type="entry name" value="SBP_bac_5"/>
    <property type="match status" value="1"/>
</dbReference>
<feature type="chain" id="PRO_5012782764" evidence="5">
    <location>
        <begin position="22"/>
        <end position="509"/>
    </location>
</feature>
<sequence>MVKKRFLAAALPLVMLSTAVAGTKKDTMVIGTLDKWKVLDPAKAYDVMSCNLMQNTLIGLYGYKPGSTVPEPVLAKSVDISKDGKTYIFHLKKGIKFTNGEEITAYTVKRAWDRVFKLKGDPAFLLTDVVKSYKAKDKYTFEVKLNYPFSPFLSVTAFTVAYPVPSVFPENSFFKGDKYPASGPLMIKKIKRDRYIYLTKNPKYFDYKDVKAKKILIRQYQNAQTIRLALEKGDIDMSGSLTTLDIKDFMTNPELKEKFNVYVSPSFVISYIVFNTKKKPFDNPKVRKAIAYLINRDEIRKFAYNNILREDLYSLIPKNMWGYRPVFNKKPDVQKALKLLAEAGYTKEHPLKINYWYPAGHYGTDVEKEAQIIKSQLEKTGVIKVTIKTTEWPTYLDYMTKGILGMFRLGWAPDYIDPDDYIYPFLHSKADASLGSFYKNPEVDKLIEKARSESDKKKREELYAKIQEYLWKDAPYIPLHQTESAIVANKKVKGVTNDPIYPRYYLLHK</sequence>
<dbReference type="PANTHER" id="PTHR30290:SF10">
    <property type="entry name" value="PERIPLASMIC OLIGOPEPTIDE-BINDING PROTEIN-RELATED"/>
    <property type="match status" value="1"/>
</dbReference>
<evidence type="ECO:0000313" key="8">
    <source>
        <dbReference type="Proteomes" id="UP000198405"/>
    </source>
</evidence>
<dbReference type="InterPro" id="IPR018247">
    <property type="entry name" value="EF_Hand_1_Ca_BS"/>
</dbReference>
<protein>
    <submittedName>
        <fullName evidence="7">Peptide/nickel transport system substrate-binding protein</fullName>
    </submittedName>
</protein>
<dbReference type="Gene3D" id="3.90.76.10">
    <property type="entry name" value="Dipeptide-binding Protein, Domain 1"/>
    <property type="match status" value="1"/>
</dbReference>
<evidence type="ECO:0000256" key="1">
    <source>
        <dbReference type="ARBA" id="ARBA00004196"/>
    </source>
</evidence>
<dbReference type="GO" id="GO:1904680">
    <property type="term" value="F:peptide transmembrane transporter activity"/>
    <property type="evidence" value="ECO:0007669"/>
    <property type="project" value="TreeGrafter"/>
</dbReference>
<dbReference type="GO" id="GO:0015833">
    <property type="term" value="P:peptide transport"/>
    <property type="evidence" value="ECO:0007669"/>
    <property type="project" value="TreeGrafter"/>
</dbReference>
<keyword evidence="3" id="KW-0813">Transport</keyword>
<dbReference type="Proteomes" id="UP000198405">
    <property type="component" value="Unassembled WGS sequence"/>
</dbReference>
<organism evidence="7 8">
    <name type="scientific">Desulfurobacterium atlanticum</name>
    <dbReference type="NCBI Taxonomy" id="240169"/>
    <lineage>
        <taxon>Bacteria</taxon>
        <taxon>Pseudomonadati</taxon>
        <taxon>Aquificota</taxon>
        <taxon>Aquificia</taxon>
        <taxon>Desulfurobacteriales</taxon>
        <taxon>Desulfurobacteriaceae</taxon>
        <taxon>Desulfurobacterium</taxon>
    </lineage>
</organism>
<dbReference type="SUPFAM" id="SSF53850">
    <property type="entry name" value="Periplasmic binding protein-like II"/>
    <property type="match status" value="1"/>
</dbReference>
<name>A0A238YDK4_9BACT</name>
<dbReference type="InterPro" id="IPR023765">
    <property type="entry name" value="SBP_5_CS"/>
</dbReference>
<dbReference type="AlphaFoldDB" id="A0A238YDK4"/>
<dbReference type="PANTHER" id="PTHR30290">
    <property type="entry name" value="PERIPLASMIC BINDING COMPONENT OF ABC TRANSPORTER"/>
    <property type="match status" value="1"/>
</dbReference>
<dbReference type="Gene3D" id="3.10.105.10">
    <property type="entry name" value="Dipeptide-binding Protein, Domain 3"/>
    <property type="match status" value="1"/>
</dbReference>
<dbReference type="InterPro" id="IPR039424">
    <property type="entry name" value="SBP_5"/>
</dbReference>
<comment type="subcellular location">
    <subcellularLocation>
        <location evidence="1">Cell envelope</location>
    </subcellularLocation>
</comment>
<dbReference type="Gene3D" id="3.40.190.10">
    <property type="entry name" value="Periplasmic binding protein-like II"/>
    <property type="match status" value="1"/>
</dbReference>
<evidence type="ECO:0000256" key="4">
    <source>
        <dbReference type="ARBA" id="ARBA00022729"/>
    </source>
</evidence>